<evidence type="ECO:0000256" key="2">
    <source>
        <dbReference type="RuleBase" id="RU003616"/>
    </source>
</evidence>
<keyword evidence="3" id="KW-1133">Transmembrane helix</keyword>
<dbReference type="PANTHER" id="PTHR36844:SF1">
    <property type="entry name" value="PROTEASE PRSW"/>
    <property type="match status" value="1"/>
</dbReference>
<dbReference type="AlphaFoldDB" id="A0A0G1YS85"/>
<evidence type="ECO:0000256" key="1">
    <source>
        <dbReference type="PROSITE-ProRule" id="PRU00285"/>
    </source>
</evidence>
<organism evidence="5 6">
    <name type="scientific">Candidatus Kaiserbacteria bacterium GW2011_GWA2_58_9</name>
    <dbReference type="NCBI Taxonomy" id="1618672"/>
    <lineage>
        <taxon>Bacteria</taxon>
        <taxon>Candidatus Kaiseribacteriota</taxon>
    </lineage>
</organism>
<evidence type="ECO:0000259" key="4">
    <source>
        <dbReference type="PROSITE" id="PS01031"/>
    </source>
</evidence>
<comment type="similarity">
    <text evidence="1 2">Belongs to the small heat shock protein (HSP20) family.</text>
</comment>
<sequence length="359" mass="40349">MQEFTPILGAVAGGVFPALAWLWFWRREDAPHPEPRRLIALAFFAGMVTVAVVIPIQKYVATFLATQMLIFTAWSAIEEIMKYAAARVTVLWRREDDEPIDPVIYMVAVALGFAALENTLFLLSPLAGDTAVQTILTGNLRFVGAQRIQLPYTEHGGGAPFAHLRARVARTCCSSRRARIRQTYPSDGYKQIFDVNMSAKSFFSRLTGATEEYDDYFDDPKATRAVFEGEGKERHAHLTPKDDALSGEEPAGELAVDVYQTPEAIVVKALIAGVHPGSIDISLTREMLTISGARQDEKEVDEEHYFQRELYWGSFSRMILLPEEIDVDMAEASERHGILMIRLPKINKKRQTKLKVRSR</sequence>
<dbReference type="Gene3D" id="2.60.40.790">
    <property type="match status" value="1"/>
</dbReference>
<accession>A0A0G1YS85</accession>
<comment type="caution">
    <text evidence="5">The sequence shown here is derived from an EMBL/GenBank/DDBJ whole genome shotgun (WGS) entry which is preliminary data.</text>
</comment>
<reference evidence="5 6" key="1">
    <citation type="journal article" date="2015" name="Nature">
        <title>rRNA introns, odd ribosomes, and small enigmatic genomes across a large radiation of phyla.</title>
        <authorList>
            <person name="Brown C.T."/>
            <person name="Hug L.A."/>
            <person name="Thomas B.C."/>
            <person name="Sharon I."/>
            <person name="Castelle C.J."/>
            <person name="Singh A."/>
            <person name="Wilkins M.J."/>
            <person name="Williams K.H."/>
            <person name="Banfield J.F."/>
        </authorList>
    </citation>
    <scope>NUCLEOTIDE SEQUENCE [LARGE SCALE GENOMIC DNA]</scope>
</reference>
<proteinExistence type="inferred from homology"/>
<dbReference type="PROSITE" id="PS01031">
    <property type="entry name" value="SHSP"/>
    <property type="match status" value="1"/>
</dbReference>
<gene>
    <name evidence="5" type="ORF">UY98_C0030G0011</name>
</gene>
<dbReference type="InterPro" id="IPR026898">
    <property type="entry name" value="PrsW"/>
</dbReference>
<protein>
    <submittedName>
        <fullName evidence="5">Protein containing Heat shock protein Hsp20 protein</fullName>
    </submittedName>
</protein>
<feature type="domain" description="SHSP" evidence="4">
    <location>
        <begin position="247"/>
        <end position="359"/>
    </location>
</feature>
<keyword evidence="3" id="KW-0812">Transmembrane</keyword>
<dbReference type="InterPro" id="IPR008978">
    <property type="entry name" value="HSP20-like_chaperone"/>
</dbReference>
<name>A0A0G1YS85_9BACT</name>
<evidence type="ECO:0000256" key="3">
    <source>
        <dbReference type="SAM" id="Phobius"/>
    </source>
</evidence>
<evidence type="ECO:0000313" key="5">
    <source>
        <dbReference type="EMBL" id="KKW46283.1"/>
    </source>
</evidence>
<feature type="transmembrane region" description="Helical" evidence="3">
    <location>
        <begin position="6"/>
        <end position="25"/>
    </location>
</feature>
<dbReference type="Pfam" id="PF00011">
    <property type="entry name" value="HSP20"/>
    <property type="match status" value="1"/>
</dbReference>
<dbReference type="Pfam" id="PF13367">
    <property type="entry name" value="PrsW-protease"/>
    <property type="match status" value="1"/>
</dbReference>
<feature type="transmembrane region" description="Helical" evidence="3">
    <location>
        <begin position="37"/>
        <end position="54"/>
    </location>
</feature>
<dbReference type="GO" id="GO:0008233">
    <property type="term" value="F:peptidase activity"/>
    <property type="evidence" value="ECO:0007669"/>
    <property type="project" value="InterPro"/>
</dbReference>
<evidence type="ECO:0000313" key="6">
    <source>
        <dbReference type="Proteomes" id="UP000034789"/>
    </source>
</evidence>
<dbReference type="SUPFAM" id="SSF49764">
    <property type="entry name" value="HSP20-like chaperones"/>
    <property type="match status" value="1"/>
</dbReference>
<dbReference type="CDD" id="cd06464">
    <property type="entry name" value="ACD_sHsps-like"/>
    <property type="match status" value="1"/>
</dbReference>
<dbReference type="PANTHER" id="PTHR36844">
    <property type="entry name" value="PROTEASE PRSW"/>
    <property type="match status" value="1"/>
</dbReference>
<keyword evidence="3" id="KW-0472">Membrane</keyword>
<dbReference type="EMBL" id="LCSD01000030">
    <property type="protein sequence ID" value="KKW46283.1"/>
    <property type="molecule type" value="Genomic_DNA"/>
</dbReference>
<keyword evidence="5" id="KW-0346">Stress response</keyword>
<dbReference type="InterPro" id="IPR002068">
    <property type="entry name" value="A-crystallin/Hsp20_dom"/>
</dbReference>
<dbReference type="Proteomes" id="UP000034789">
    <property type="component" value="Unassembled WGS sequence"/>
</dbReference>